<keyword evidence="1" id="KW-0285">Flavoprotein</keyword>
<dbReference type="PANTHER" id="PTHR42659">
    <property type="entry name" value="XANTHINE DEHYDROGENASE SUBUNIT C-RELATED"/>
    <property type="match status" value="1"/>
</dbReference>
<sequence length="268" mass="27753">MYAFNYHRPASLAEASAVLVANADAKFMAGGQTLLPAMKLRLANPSDLVDLVALRAELSGIRREGDRVVIGAMTRHGEIATSDVLLAAIPALAGMAAIVGDPAVRSRGTMGGSLANNDPAADYPAAALALGATIVTDRREIAADHYFLGLFETALEEGEIITAIAWPIPKRAGYEKFRNPASRYAMVGVFVAERADGAVRVTVTGAGASGVFRATDFETALTADFSSAALAGVAASPEGLNTDIHADAEYRAHLVGVMARRAVAAATA</sequence>
<accession>A0A4Q2REP8</accession>
<proteinExistence type="predicted"/>
<dbReference type="OrthoDB" id="9793944at2"/>
<dbReference type="SMART" id="SM01092">
    <property type="entry name" value="CO_deh_flav_C"/>
    <property type="match status" value="1"/>
</dbReference>
<keyword evidence="2" id="KW-0274">FAD</keyword>
<dbReference type="SUPFAM" id="SSF56176">
    <property type="entry name" value="FAD-binding/transporter-associated domain-like"/>
    <property type="match status" value="1"/>
</dbReference>
<protein>
    <submittedName>
        <fullName evidence="5">Carbon monoxide dehydrogenase</fullName>
    </submittedName>
</protein>
<evidence type="ECO:0000256" key="3">
    <source>
        <dbReference type="ARBA" id="ARBA00023002"/>
    </source>
</evidence>
<name>A0A4Q2REP8_9HYPH</name>
<dbReference type="EMBL" id="QYBC01000004">
    <property type="protein sequence ID" value="RYB06409.1"/>
    <property type="molecule type" value="Genomic_DNA"/>
</dbReference>
<dbReference type="InterPro" id="IPR005107">
    <property type="entry name" value="CO_DH_flav_C"/>
</dbReference>
<dbReference type="InterPro" id="IPR002346">
    <property type="entry name" value="Mopterin_DH_FAD-bd"/>
</dbReference>
<reference evidence="5 6" key="2">
    <citation type="submission" date="2019-02" db="EMBL/GenBank/DDBJ databases">
        <title>'Lichenibacterium ramalinii' gen. nov. sp. nov., 'Lichenibacterium minor' gen. nov. sp. nov.</title>
        <authorList>
            <person name="Pankratov T."/>
        </authorList>
    </citation>
    <scope>NUCLEOTIDE SEQUENCE [LARGE SCALE GENOMIC DNA]</scope>
    <source>
        <strain evidence="5 6">RmlP001</strain>
    </source>
</reference>
<dbReference type="AlphaFoldDB" id="A0A4Q2REP8"/>
<comment type="caution">
    <text evidence="5">The sequence shown here is derived from an EMBL/GenBank/DDBJ whole genome shotgun (WGS) entry which is preliminary data.</text>
</comment>
<gene>
    <name evidence="5" type="ORF">D3272_06595</name>
</gene>
<dbReference type="Gene3D" id="3.30.43.10">
    <property type="entry name" value="Uridine Diphospho-n-acetylenolpyruvylglucosamine Reductase, domain 2"/>
    <property type="match status" value="1"/>
</dbReference>
<evidence type="ECO:0000313" key="6">
    <source>
        <dbReference type="Proteomes" id="UP000289411"/>
    </source>
</evidence>
<dbReference type="RefSeq" id="WP_129218345.1">
    <property type="nucleotide sequence ID" value="NZ_QYBC01000004.1"/>
</dbReference>
<dbReference type="Pfam" id="PF00941">
    <property type="entry name" value="FAD_binding_5"/>
    <property type="match status" value="1"/>
</dbReference>
<dbReference type="Gene3D" id="3.30.390.50">
    <property type="entry name" value="CO dehydrogenase flavoprotein, C-terminal domain"/>
    <property type="match status" value="1"/>
</dbReference>
<reference evidence="5 6" key="1">
    <citation type="submission" date="2018-09" db="EMBL/GenBank/DDBJ databases">
        <authorList>
            <person name="Grouzdev D.S."/>
            <person name="Krutkina M.S."/>
        </authorList>
    </citation>
    <scope>NUCLEOTIDE SEQUENCE [LARGE SCALE GENOMIC DNA]</scope>
    <source>
        <strain evidence="5 6">RmlP001</strain>
    </source>
</reference>
<feature type="domain" description="FAD-binding PCMH-type" evidence="4">
    <location>
        <begin position="1"/>
        <end position="171"/>
    </location>
</feature>
<evidence type="ECO:0000313" key="5">
    <source>
        <dbReference type="EMBL" id="RYB06409.1"/>
    </source>
</evidence>
<dbReference type="GO" id="GO:0016491">
    <property type="term" value="F:oxidoreductase activity"/>
    <property type="evidence" value="ECO:0007669"/>
    <property type="project" value="UniProtKB-KW"/>
</dbReference>
<keyword evidence="3" id="KW-0560">Oxidoreductase</keyword>
<dbReference type="InterPro" id="IPR036318">
    <property type="entry name" value="FAD-bd_PCMH-like_sf"/>
</dbReference>
<dbReference type="InterPro" id="IPR016166">
    <property type="entry name" value="FAD-bd_PCMH"/>
</dbReference>
<dbReference type="InterPro" id="IPR036683">
    <property type="entry name" value="CO_DH_flav_C_dom_sf"/>
</dbReference>
<keyword evidence="6" id="KW-1185">Reference proteome</keyword>
<dbReference type="InterPro" id="IPR016169">
    <property type="entry name" value="FAD-bd_PCMH_sub2"/>
</dbReference>
<dbReference type="PROSITE" id="PS51387">
    <property type="entry name" value="FAD_PCMH"/>
    <property type="match status" value="1"/>
</dbReference>
<evidence type="ECO:0000256" key="1">
    <source>
        <dbReference type="ARBA" id="ARBA00022630"/>
    </source>
</evidence>
<evidence type="ECO:0000256" key="2">
    <source>
        <dbReference type="ARBA" id="ARBA00022827"/>
    </source>
</evidence>
<dbReference type="SUPFAM" id="SSF55447">
    <property type="entry name" value="CO dehydrogenase flavoprotein C-terminal domain-like"/>
    <property type="match status" value="1"/>
</dbReference>
<dbReference type="InterPro" id="IPR016167">
    <property type="entry name" value="FAD-bd_PCMH_sub1"/>
</dbReference>
<dbReference type="PANTHER" id="PTHR42659:SF2">
    <property type="entry name" value="XANTHINE DEHYDROGENASE SUBUNIT C-RELATED"/>
    <property type="match status" value="1"/>
</dbReference>
<organism evidence="5 6">
    <name type="scientific">Lichenibacterium ramalinae</name>
    <dbReference type="NCBI Taxonomy" id="2316527"/>
    <lineage>
        <taxon>Bacteria</taxon>
        <taxon>Pseudomonadati</taxon>
        <taxon>Pseudomonadota</taxon>
        <taxon>Alphaproteobacteria</taxon>
        <taxon>Hyphomicrobiales</taxon>
        <taxon>Lichenihabitantaceae</taxon>
        <taxon>Lichenibacterium</taxon>
    </lineage>
</organism>
<dbReference type="Proteomes" id="UP000289411">
    <property type="component" value="Unassembled WGS sequence"/>
</dbReference>
<dbReference type="GO" id="GO:0071949">
    <property type="term" value="F:FAD binding"/>
    <property type="evidence" value="ECO:0007669"/>
    <property type="project" value="InterPro"/>
</dbReference>
<dbReference type="Gene3D" id="3.30.465.10">
    <property type="match status" value="1"/>
</dbReference>
<evidence type="ECO:0000259" key="4">
    <source>
        <dbReference type="PROSITE" id="PS51387"/>
    </source>
</evidence>
<dbReference type="InterPro" id="IPR051312">
    <property type="entry name" value="Diverse_Substr_Oxidored"/>
</dbReference>